<dbReference type="InterPro" id="IPR004474">
    <property type="entry name" value="LytR_CpsA_psr"/>
</dbReference>
<evidence type="ECO:0000313" key="5">
    <source>
        <dbReference type="EMBL" id="UGS35080.1"/>
    </source>
</evidence>
<reference evidence="5" key="1">
    <citation type="journal article" date="2022" name="Int. J. Syst. Evol. Microbiol.">
        <title>Pseudomonas aegrilactucae sp. nov. and Pseudomonas morbosilactucae sp. nov., pathogens causing bacterial rot of lettuce in Japan.</title>
        <authorList>
            <person name="Sawada H."/>
            <person name="Fujikawa T."/>
            <person name="Satou M."/>
        </authorList>
    </citation>
    <scope>NUCLEOTIDE SEQUENCE</scope>
    <source>
        <strain evidence="5">0166_1</strain>
    </source>
</reference>
<dbReference type="EMBL" id="CP087164">
    <property type="protein sequence ID" value="UGS35080.1"/>
    <property type="molecule type" value="Genomic_DNA"/>
</dbReference>
<keyword evidence="5" id="KW-0808">Transferase</keyword>
<keyword evidence="3" id="KW-0812">Transmembrane</keyword>
<dbReference type="GO" id="GO:0016740">
    <property type="term" value="F:transferase activity"/>
    <property type="evidence" value="ECO:0007669"/>
    <property type="project" value="UniProtKB-KW"/>
</dbReference>
<name>A0A9E6XVQ8_9ACTN</name>
<dbReference type="PANTHER" id="PTHR33392">
    <property type="entry name" value="POLYISOPRENYL-TEICHOIC ACID--PEPTIDOGLYCAN TEICHOIC ACID TRANSFERASE TAGU"/>
    <property type="match status" value="1"/>
</dbReference>
<sequence length="512" mass="56978">MSTWEDSERPPRPGRRLVLRILLAGVVIVLAAAGATATAALLQVKDIADTFQNFSAPLPKGTTDVLADVDAGKPQTILVLGSDRRYIDIKQKNPARSDTIILLRLDPGRGATAVMSIPRDLKVDIDTKRGIVTDKINAAYALGGPGLTVKTVSKLLDIPINHVVNINFGGFRDAVNRLGCVYVDADRRYYNDNNPPNGSPYDYATINVKPGYQKMCGQRALDYVRYRHFDTDLVRAARQQDFLRQAKEQVGVSKLFNDRKELLKIFAKNTQTDIRGTESILQLLKLSVESAKNPVQEVHFRSEIGEEYVTATPEDIQETVHEFMVAKASKGARGTPKPRRGDSQRRRSTSKRSSATYPGTFENPTPAEDQGIQVAVALSKRPRGGALPVYYPKLAAVGSTYTSDQSSPRAYVIRDRNDHKYKAYRLVVRAPGLGQYYGIQGTTWKAAPILDNPSEQQRIHGRTYELFYDGDRLRLVAWRTRGAVYWVSNTLLQTLTNKQMIGIAQSLRRVGT</sequence>
<feature type="transmembrane region" description="Helical" evidence="3">
    <location>
        <begin position="21"/>
        <end position="42"/>
    </location>
</feature>
<keyword evidence="3" id="KW-0472">Membrane</keyword>
<feature type="region of interest" description="Disordered" evidence="2">
    <location>
        <begin position="326"/>
        <end position="368"/>
    </location>
</feature>
<dbReference type="RefSeq" id="WP_259314742.1">
    <property type="nucleotide sequence ID" value="NZ_CP087164.1"/>
</dbReference>
<dbReference type="PANTHER" id="PTHR33392:SF6">
    <property type="entry name" value="POLYISOPRENYL-TEICHOIC ACID--PEPTIDOGLYCAN TEICHOIC ACID TRANSFERASE TAGU"/>
    <property type="match status" value="1"/>
</dbReference>
<comment type="similarity">
    <text evidence="1">Belongs to the LytR/CpsA/Psr (LCP) family.</text>
</comment>
<dbReference type="Gene3D" id="3.40.630.190">
    <property type="entry name" value="LCP protein"/>
    <property type="match status" value="1"/>
</dbReference>
<evidence type="ECO:0000256" key="3">
    <source>
        <dbReference type="SAM" id="Phobius"/>
    </source>
</evidence>
<dbReference type="Proteomes" id="UP001162834">
    <property type="component" value="Chromosome"/>
</dbReference>
<gene>
    <name evidence="5" type="primary">tagU_2</name>
    <name evidence="5" type="ORF">DSM104329_01464</name>
</gene>
<proteinExistence type="inferred from homology"/>
<evidence type="ECO:0000259" key="4">
    <source>
        <dbReference type="Pfam" id="PF03816"/>
    </source>
</evidence>
<dbReference type="NCBIfam" id="TIGR00350">
    <property type="entry name" value="lytR_cpsA_psr"/>
    <property type="match status" value="1"/>
</dbReference>
<dbReference type="Pfam" id="PF03816">
    <property type="entry name" value="LytR_cpsA_psr"/>
    <property type="match status" value="1"/>
</dbReference>
<evidence type="ECO:0000256" key="2">
    <source>
        <dbReference type="SAM" id="MobiDB-lite"/>
    </source>
</evidence>
<organism evidence="5 6">
    <name type="scientific">Capillimicrobium parvum</name>
    <dbReference type="NCBI Taxonomy" id="2884022"/>
    <lineage>
        <taxon>Bacteria</taxon>
        <taxon>Bacillati</taxon>
        <taxon>Actinomycetota</taxon>
        <taxon>Thermoleophilia</taxon>
        <taxon>Solirubrobacterales</taxon>
        <taxon>Capillimicrobiaceae</taxon>
        <taxon>Capillimicrobium</taxon>
    </lineage>
</organism>
<dbReference type="KEGG" id="sbae:DSM104329_01464"/>
<feature type="domain" description="Cell envelope-related transcriptional attenuator" evidence="4">
    <location>
        <begin position="96"/>
        <end position="249"/>
    </location>
</feature>
<evidence type="ECO:0000256" key="1">
    <source>
        <dbReference type="ARBA" id="ARBA00006068"/>
    </source>
</evidence>
<dbReference type="AlphaFoldDB" id="A0A9E6XVQ8"/>
<keyword evidence="6" id="KW-1185">Reference proteome</keyword>
<dbReference type="InterPro" id="IPR050922">
    <property type="entry name" value="LytR/CpsA/Psr_CW_biosynth"/>
</dbReference>
<keyword evidence="3" id="KW-1133">Transmembrane helix</keyword>
<dbReference type="EC" id="2.7.8.-" evidence="5"/>
<evidence type="ECO:0000313" key="6">
    <source>
        <dbReference type="Proteomes" id="UP001162834"/>
    </source>
</evidence>
<protein>
    <submittedName>
        <fullName evidence="5">Polyisoprenyl-teichoic acid--peptidoglycan teichoic acid transferase TagU</fullName>
        <ecNumber evidence="5">2.7.8.-</ecNumber>
    </submittedName>
</protein>
<accession>A0A9E6XVQ8</accession>